<evidence type="ECO:0000256" key="4">
    <source>
        <dbReference type="ARBA" id="ARBA00023136"/>
    </source>
</evidence>
<dbReference type="InterPro" id="IPR000832">
    <property type="entry name" value="GPCR_2_secretin-like"/>
</dbReference>
<feature type="region of interest" description="Disordered" evidence="6">
    <location>
        <begin position="746"/>
        <end position="801"/>
    </location>
</feature>
<evidence type="ECO:0000313" key="12">
    <source>
        <dbReference type="EMBL" id="KAF6725147.1"/>
    </source>
</evidence>
<evidence type="ECO:0000256" key="8">
    <source>
        <dbReference type="SAM" id="SignalP"/>
    </source>
</evidence>
<feature type="domain" description="GAIN-B" evidence="10">
    <location>
        <begin position="299"/>
        <end position="468"/>
    </location>
</feature>
<dbReference type="PROSITE" id="PS50261">
    <property type="entry name" value="G_PROTEIN_RECEP_F2_4"/>
    <property type="match status" value="1"/>
</dbReference>
<evidence type="ECO:0000259" key="9">
    <source>
        <dbReference type="PROSITE" id="PS50041"/>
    </source>
</evidence>
<reference evidence="12" key="1">
    <citation type="journal article" name="BMC Genomics">
        <title>Long-read sequencing and de novo genome assembly of marine medaka (Oryzias melastigma).</title>
        <authorList>
            <person name="Liang P."/>
            <person name="Saqib H.S.A."/>
            <person name="Ni X."/>
            <person name="Shen Y."/>
        </authorList>
    </citation>
    <scope>NUCLEOTIDE SEQUENCE</scope>
    <source>
        <strain evidence="12">Bigg-433</strain>
    </source>
</reference>
<dbReference type="InterPro" id="IPR001304">
    <property type="entry name" value="C-type_lectin-like"/>
</dbReference>
<evidence type="ECO:0000256" key="3">
    <source>
        <dbReference type="ARBA" id="ARBA00022989"/>
    </source>
</evidence>
<comment type="caution">
    <text evidence="12">The sequence shown here is derived from an EMBL/GenBank/DDBJ whole genome shotgun (WGS) entry which is preliminary data.</text>
</comment>
<feature type="domain" description="C-type lectin" evidence="9">
    <location>
        <begin position="34"/>
        <end position="150"/>
    </location>
</feature>
<feature type="compositionally biased region" description="Polar residues" evidence="6">
    <location>
        <begin position="765"/>
        <end position="781"/>
    </location>
</feature>
<dbReference type="AlphaFoldDB" id="A0A834FBS4"/>
<dbReference type="InterPro" id="IPR017981">
    <property type="entry name" value="GPCR_2-like_7TM"/>
</dbReference>
<evidence type="ECO:0000256" key="6">
    <source>
        <dbReference type="SAM" id="MobiDB-lite"/>
    </source>
</evidence>
<keyword evidence="3 7" id="KW-1133">Transmembrane helix</keyword>
<dbReference type="InterPro" id="IPR057244">
    <property type="entry name" value="GAIN_B"/>
</dbReference>
<dbReference type="Gene3D" id="3.10.100.10">
    <property type="entry name" value="Mannose-Binding Protein A, subunit A"/>
    <property type="match status" value="1"/>
</dbReference>
<dbReference type="PANTHER" id="PTHR12011:SF58">
    <property type="entry name" value="ADHESION G-PROTEIN COUPLED RECEPTOR D2"/>
    <property type="match status" value="1"/>
</dbReference>
<dbReference type="InterPro" id="IPR000203">
    <property type="entry name" value="GPS"/>
</dbReference>
<dbReference type="Gene3D" id="2.60.220.50">
    <property type="match status" value="1"/>
</dbReference>
<feature type="chain" id="PRO_5033012019" evidence="8">
    <location>
        <begin position="20"/>
        <end position="801"/>
    </location>
</feature>
<feature type="transmembrane region" description="Helical" evidence="7">
    <location>
        <begin position="480"/>
        <end position="504"/>
    </location>
</feature>
<feature type="signal peptide" evidence="8">
    <location>
        <begin position="1"/>
        <end position="19"/>
    </location>
</feature>
<evidence type="ECO:0000259" key="11">
    <source>
        <dbReference type="PROSITE" id="PS50261"/>
    </source>
</evidence>
<proteinExistence type="predicted"/>
<dbReference type="Gene3D" id="1.20.1070.10">
    <property type="entry name" value="Rhodopsin 7-helix transmembrane proteins"/>
    <property type="match status" value="1"/>
</dbReference>
<dbReference type="CDD" id="cd00037">
    <property type="entry name" value="CLECT"/>
    <property type="match status" value="1"/>
</dbReference>
<feature type="transmembrane region" description="Helical" evidence="7">
    <location>
        <begin position="674"/>
        <end position="695"/>
    </location>
</feature>
<sequence>MHQLFLALFIHVCVQNLAADSTLQTRQLVNEIHYRFVPDHMQWSKARSVCEQHYGSLVSVSNQTETQELARVLNYFNISQKVWIANKNLTEDFSLSVTPVEDSSLNTSLLEIKSFSVFNISSKELCGIFDPVKETVTFGDCMEHRGAVCQRKKTLDDFLKPPFIKTFYKDLQIKEVMEWTHFNSSWNGDLTLLQQLTQAVLDSEESSPPLLSPSDVLALSQTIDVIASSSDFSGAEAAEVLVSITTNYVNAASWMLEPRMVAQWMGPTADGVNVGPFTIVKSIDSLTKALADTLSAQQRGFSLSTKNIEVYIKWQKLSETNSDQVFNPSSVGSHHPETGRHDVLLIPDNELKRIHTLVHNKVDLILHSAFPGHLSSAVISAAVRDSSKGQTIPVAVQYILSSHVVHFSFWNKSSSLFLVFHFLSCYVGTGGGWSSQGCSVLFSGSNVVACQCNHTTNFAVLMNYMDTEWNPEEELVLSKLTFIGCGASLCALVVTLMLFTVLDIPKSDRTSIHKNLFVALICAQVILLCSGSAIHSKVACTLVAALLHLFFLAAFSWMLVEGLLLWSKVVAVNLNEDRHMKYYYLIGWGLPVLIVTITLASASGKYAADDYCWLSVQNGIIWGFAGPVIFIIMVNALVLTRVVIITISTAKRRSIMLALETSPVKQAYEQIRGAVKAVLVLLPILGLTWLCGVLVPLSIVMAYIFILLNSLQGLFIFLIYGVYNTEVRSTVNRMKERRKALNFSNCASSRPSSSVTNSRPVSFPLGTTPTQEEETYPSSVTEENKSKGEPERPEESWSQIP</sequence>
<dbReference type="GO" id="GO:0005886">
    <property type="term" value="C:plasma membrane"/>
    <property type="evidence" value="ECO:0007669"/>
    <property type="project" value="TreeGrafter"/>
</dbReference>
<feature type="transmembrane region" description="Helical" evidence="7">
    <location>
        <begin position="701"/>
        <end position="723"/>
    </location>
</feature>
<dbReference type="PROSITE" id="PS50221">
    <property type="entry name" value="GAIN_B"/>
    <property type="match status" value="1"/>
</dbReference>
<gene>
    <name evidence="12" type="ORF">FQA47_019298</name>
</gene>
<dbReference type="SUPFAM" id="SSF56436">
    <property type="entry name" value="C-type lectin-like"/>
    <property type="match status" value="1"/>
</dbReference>
<evidence type="ECO:0000313" key="13">
    <source>
        <dbReference type="Proteomes" id="UP000646548"/>
    </source>
</evidence>
<dbReference type="Pfam" id="PF00059">
    <property type="entry name" value="Lectin_C"/>
    <property type="match status" value="1"/>
</dbReference>
<feature type="compositionally biased region" description="Low complexity" evidence="6">
    <location>
        <begin position="748"/>
        <end position="762"/>
    </location>
</feature>
<dbReference type="EMBL" id="WKFB01000372">
    <property type="protein sequence ID" value="KAF6725147.1"/>
    <property type="molecule type" value="Genomic_DNA"/>
</dbReference>
<dbReference type="PANTHER" id="PTHR12011">
    <property type="entry name" value="ADHESION G-PROTEIN COUPLED RECEPTOR"/>
    <property type="match status" value="1"/>
</dbReference>
<dbReference type="GO" id="GO:0007166">
    <property type="term" value="P:cell surface receptor signaling pathway"/>
    <property type="evidence" value="ECO:0007669"/>
    <property type="project" value="InterPro"/>
</dbReference>
<dbReference type="InterPro" id="IPR046338">
    <property type="entry name" value="GAIN_dom_sf"/>
</dbReference>
<accession>A0A834FBS4</accession>
<dbReference type="Proteomes" id="UP000646548">
    <property type="component" value="Unassembled WGS sequence"/>
</dbReference>
<keyword evidence="12" id="KW-0675">Receptor</keyword>
<dbReference type="SMART" id="SM00303">
    <property type="entry name" value="GPS"/>
    <property type="match status" value="1"/>
</dbReference>
<dbReference type="GO" id="GO:0004930">
    <property type="term" value="F:G protein-coupled receptor activity"/>
    <property type="evidence" value="ECO:0007669"/>
    <property type="project" value="InterPro"/>
</dbReference>
<dbReference type="Pfam" id="PF00002">
    <property type="entry name" value="7tm_2"/>
    <property type="match status" value="1"/>
</dbReference>
<feature type="transmembrane region" description="Helical" evidence="7">
    <location>
        <begin position="620"/>
        <end position="644"/>
    </location>
</feature>
<evidence type="ECO:0000256" key="1">
    <source>
        <dbReference type="ARBA" id="ARBA00004141"/>
    </source>
</evidence>
<dbReference type="PROSITE" id="PS50041">
    <property type="entry name" value="C_TYPE_LECTIN_2"/>
    <property type="match status" value="1"/>
</dbReference>
<organism evidence="12 13">
    <name type="scientific">Oryzias melastigma</name>
    <name type="common">Marine medaka</name>
    <dbReference type="NCBI Taxonomy" id="30732"/>
    <lineage>
        <taxon>Eukaryota</taxon>
        <taxon>Metazoa</taxon>
        <taxon>Chordata</taxon>
        <taxon>Craniata</taxon>
        <taxon>Vertebrata</taxon>
        <taxon>Euteleostomi</taxon>
        <taxon>Actinopterygii</taxon>
        <taxon>Neopterygii</taxon>
        <taxon>Teleostei</taxon>
        <taxon>Neoteleostei</taxon>
        <taxon>Acanthomorphata</taxon>
        <taxon>Ovalentaria</taxon>
        <taxon>Atherinomorphae</taxon>
        <taxon>Beloniformes</taxon>
        <taxon>Adrianichthyidae</taxon>
        <taxon>Oryziinae</taxon>
        <taxon>Oryzias</taxon>
    </lineage>
</organism>
<feature type="transmembrane region" description="Helical" evidence="7">
    <location>
        <begin position="546"/>
        <end position="570"/>
    </location>
</feature>
<evidence type="ECO:0000256" key="5">
    <source>
        <dbReference type="ARBA" id="ARBA00023157"/>
    </source>
</evidence>
<keyword evidence="4 7" id="KW-0472">Membrane</keyword>
<dbReference type="FunFam" id="1.20.1070.10:FF:000252">
    <property type="entry name" value="Adhesion G protein-coupled receptor D2"/>
    <property type="match status" value="1"/>
</dbReference>
<feature type="transmembrane region" description="Helical" evidence="7">
    <location>
        <begin position="516"/>
        <end position="534"/>
    </location>
</feature>
<evidence type="ECO:0000256" key="2">
    <source>
        <dbReference type="ARBA" id="ARBA00022692"/>
    </source>
</evidence>
<feature type="compositionally biased region" description="Basic and acidic residues" evidence="6">
    <location>
        <begin position="782"/>
        <end position="795"/>
    </location>
</feature>
<dbReference type="Pfam" id="PF01825">
    <property type="entry name" value="GPS"/>
    <property type="match status" value="1"/>
</dbReference>
<protein>
    <submittedName>
        <fullName evidence="12">Adhesion G-protein coupled receptor D2</fullName>
    </submittedName>
</protein>
<feature type="transmembrane region" description="Helical" evidence="7">
    <location>
        <begin position="582"/>
        <end position="600"/>
    </location>
</feature>
<dbReference type="PRINTS" id="PR00249">
    <property type="entry name" value="GPCRSECRETIN"/>
</dbReference>
<keyword evidence="8" id="KW-0732">Signal</keyword>
<dbReference type="InterPro" id="IPR016187">
    <property type="entry name" value="CTDL_fold"/>
</dbReference>
<evidence type="ECO:0000259" key="10">
    <source>
        <dbReference type="PROSITE" id="PS50221"/>
    </source>
</evidence>
<dbReference type="InterPro" id="IPR016186">
    <property type="entry name" value="C-type_lectin-like/link_sf"/>
</dbReference>
<evidence type="ECO:0000256" key="7">
    <source>
        <dbReference type="SAM" id="Phobius"/>
    </source>
</evidence>
<keyword evidence="5" id="KW-1015">Disulfide bond</keyword>
<keyword evidence="2 7" id="KW-0812">Transmembrane</keyword>
<dbReference type="GO" id="GO:0007189">
    <property type="term" value="P:adenylate cyclase-activating G protein-coupled receptor signaling pathway"/>
    <property type="evidence" value="ECO:0007669"/>
    <property type="project" value="TreeGrafter"/>
</dbReference>
<name>A0A834FBS4_ORYME</name>
<feature type="domain" description="G-protein coupled receptors family 2 profile 2" evidence="11">
    <location>
        <begin position="477"/>
        <end position="724"/>
    </location>
</feature>
<comment type="subcellular location">
    <subcellularLocation>
        <location evidence="1">Membrane</location>
        <topology evidence="1">Multi-pass membrane protein</topology>
    </subcellularLocation>
</comment>